<keyword evidence="1" id="KW-1133">Transmembrane helix</keyword>
<gene>
    <name evidence="2" type="ORF">RJ641_022611</name>
</gene>
<accession>A0AAN8UCU8</accession>
<feature type="transmembrane region" description="Helical" evidence="1">
    <location>
        <begin position="193"/>
        <end position="215"/>
    </location>
</feature>
<dbReference type="Proteomes" id="UP001370490">
    <property type="component" value="Unassembled WGS sequence"/>
</dbReference>
<name>A0AAN8UCU8_9MAGN</name>
<dbReference type="Pfam" id="PF25114">
    <property type="entry name" value="AtTam38"/>
    <property type="match status" value="1"/>
</dbReference>
<dbReference type="EMBL" id="JBAMMX010000027">
    <property type="protein sequence ID" value="KAK6913010.1"/>
    <property type="molecule type" value="Genomic_DNA"/>
</dbReference>
<organism evidence="2 3">
    <name type="scientific">Dillenia turbinata</name>
    <dbReference type="NCBI Taxonomy" id="194707"/>
    <lineage>
        <taxon>Eukaryota</taxon>
        <taxon>Viridiplantae</taxon>
        <taxon>Streptophyta</taxon>
        <taxon>Embryophyta</taxon>
        <taxon>Tracheophyta</taxon>
        <taxon>Spermatophyta</taxon>
        <taxon>Magnoliopsida</taxon>
        <taxon>eudicotyledons</taxon>
        <taxon>Gunneridae</taxon>
        <taxon>Pentapetalae</taxon>
        <taxon>Dilleniales</taxon>
        <taxon>Dilleniaceae</taxon>
        <taxon>Dillenia</taxon>
    </lineage>
</organism>
<sequence length="346" mass="38520">MATAAVFSLSFPNLSYKSPLTFASRTCLSHQNPSKTLPVLTNRLHLLKRNLSCACNIGLGFGRNLGFCVRAEKNGEGEVLDEVEEARKQSTMPDRFRYLTKEAPDPPVRWPWFVAMFFLIYAWKAVLWELSNWKKLGFAIIGFIGYLVKFSLAVIYQFVGDPITYLLMIMETALYSVRAFYSSIVVYAPVPELTMVIMLSSMVLAIGEATVPNAASSQSFLITLSGLIGYAAVRGFIIEPFFFTLLVGIFAFSRLVKKRDYVSSALPVAAVLAAVGEPWVRVLAIGSYLALAIWQHWNKLSMGKQEVEDVATNRKLPLPLLGVALAIGIRVAAKWAGYRHLTWMIV</sequence>
<evidence type="ECO:0008006" key="4">
    <source>
        <dbReference type="Google" id="ProtNLM"/>
    </source>
</evidence>
<evidence type="ECO:0000313" key="2">
    <source>
        <dbReference type="EMBL" id="KAK6913010.1"/>
    </source>
</evidence>
<feature type="transmembrane region" description="Helical" evidence="1">
    <location>
        <begin position="136"/>
        <end position="156"/>
    </location>
</feature>
<feature type="transmembrane region" description="Helical" evidence="1">
    <location>
        <begin position="227"/>
        <end position="253"/>
    </location>
</feature>
<proteinExistence type="predicted"/>
<dbReference type="AlphaFoldDB" id="A0AAN8UCU8"/>
<reference evidence="2 3" key="1">
    <citation type="submission" date="2023-12" db="EMBL/GenBank/DDBJ databases">
        <title>A high-quality genome assembly for Dillenia turbinata (Dilleniales).</title>
        <authorList>
            <person name="Chanderbali A."/>
        </authorList>
    </citation>
    <scope>NUCLEOTIDE SEQUENCE [LARGE SCALE GENOMIC DNA]</scope>
    <source>
        <strain evidence="2">LSX21</strain>
        <tissue evidence="2">Leaf</tissue>
    </source>
</reference>
<feature type="transmembrane region" description="Helical" evidence="1">
    <location>
        <begin position="110"/>
        <end position="127"/>
    </location>
</feature>
<evidence type="ECO:0000313" key="3">
    <source>
        <dbReference type="Proteomes" id="UP001370490"/>
    </source>
</evidence>
<feature type="transmembrane region" description="Helical" evidence="1">
    <location>
        <begin position="162"/>
        <end position="181"/>
    </location>
</feature>
<keyword evidence="3" id="KW-1185">Reference proteome</keyword>
<keyword evidence="1" id="KW-0472">Membrane</keyword>
<dbReference type="InterPro" id="IPR056894">
    <property type="entry name" value="AtTam38"/>
</dbReference>
<keyword evidence="1" id="KW-0812">Transmembrane</keyword>
<comment type="caution">
    <text evidence="2">The sequence shown here is derived from an EMBL/GenBank/DDBJ whole genome shotgun (WGS) entry which is preliminary data.</text>
</comment>
<evidence type="ECO:0000256" key="1">
    <source>
        <dbReference type="SAM" id="Phobius"/>
    </source>
</evidence>
<protein>
    <recommendedName>
        <fullName evidence="4">Embryo defective</fullName>
    </recommendedName>
</protein>